<gene>
    <name evidence="3" type="ORF">SAMN02949497_3068</name>
</gene>
<dbReference type="RefSeq" id="WP_125468966.1">
    <property type="nucleotide sequence ID" value="NZ_FXAM01000001.1"/>
</dbReference>
<dbReference type="Pfam" id="PF18165">
    <property type="entry name" value="pP_pnuc_1"/>
    <property type="match status" value="1"/>
</dbReference>
<reference evidence="3 4" key="1">
    <citation type="submission" date="2016-12" db="EMBL/GenBank/DDBJ databases">
        <authorList>
            <person name="Song W.-J."/>
            <person name="Kurnit D.M."/>
        </authorList>
    </citation>
    <scope>NUCLEOTIDE SEQUENCE [LARGE SCALE GENOMIC DNA]</scope>
    <source>
        <strain evidence="3 4">175</strain>
    </source>
</reference>
<dbReference type="STRING" id="1760988.SAMN02949497_3068"/>
<accession>A0A1Y6D5Q3</accession>
<evidence type="ECO:0000313" key="4">
    <source>
        <dbReference type="Proteomes" id="UP000192923"/>
    </source>
</evidence>
<name>A0A1Y6D5Q3_9GAMM</name>
<feature type="domain" description="Predicted pPIWI-associating nuclease" evidence="1">
    <location>
        <begin position="25"/>
        <end position="161"/>
    </location>
</feature>
<sequence>MENKFLNGCIRLLSGKESLISTLEAKLATEFEKRLFEAAISNLLDAYNPLRFNNFAYATRELVRHILQRLAPDAEVLNCLWYKNETETKDGISRKQRVIYAIQGGLSDKYVTETLKIDTKAISKQIKSVVDNLSKHTHIQEDTIDINIDKQDKYVNETLESVADLFRVIDESRQAISGSLIDHIDQELVNVAISETIGEIDEIATHHTVDDITTEEVQVKAIDSQYITLTAYGSIGAELQYGSNGDLDRGDGAILSHDFPFSCNLKSSVRAPEVFLSEFTEIKVSNDDWYE</sequence>
<dbReference type="InterPro" id="IPR040556">
    <property type="entry name" value="pP_pnuc_1"/>
</dbReference>
<organism evidence="3 4">
    <name type="scientific">Methylomagnum ishizawai</name>
    <dbReference type="NCBI Taxonomy" id="1760988"/>
    <lineage>
        <taxon>Bacteria</taxon>
        <taxon>Pseudomonadati</taxon>
        <taxon>Pseudomonadota</taxon>
        <taxon>Gammaproteobacteria</taxon>
        <taxon>Methylococcales</taxon>
        <taxon>Methylococcaceae</taxon>
        <taxon>Methylomagnum</taxon>
    </lineage>
</organism>
<dbReference type="InterPro" id="IPR041584">
    <property type="entry name" value="Put_pPIWI_pnuc_2"/>
</dbReference>
<dbReference type="Proteomes" id="UP000192923">
    <property type="component" value="Unassembled WGS sequence"/>
</dbReference>
<evidence type="ECO:0000313" key="3">
    <source>
        <dbReference type="EMBL" id="SMF95694.1"/>
    </source>
</evidence>
<dbReference type="OrthoDB" id="712022at2"/>
<proteinExistence type="predicted"/>
<dbReference type="AlphaFoldDB" id="A0A1Y6D5Q3"/>
<feature type="domain" description="Predicted pPIWI-associating nuclease group 2" evidence="2">
    <location>
        <begin position="170"/>
        <end position="290"/>
    </location>
</feature>
<dbReference type="EMBL" id="FXAM01000001">
    <property type="protein sequence ID" value="SMF95694.1"/>
    <property type="molecule type" value="Genomic_DNA"/>
</dbReference>
<evidence type="ECO:0000259" key="1">
    <source>
        <dbReference type="Pfam" id="PF18165"/>
    </source>
</evidence>
<keyword evidence="4" id="KW-1185">Reference proteome</keyword>
<dbReference type="Pfam" id="PF18166">
    <property type="entry name" value="pP_pnuc_2"/>
    <property type="match status" value="1"/>
</dbReference>
<evidence type="ECO:0000259" key="2">
    <source>
        <dbReference type="Pfam" id="PF18166"/>
    </source>
</evidence>
<protein>
    <submittedName>
        <fullName evidence="3">Uncharacterized protein</fullName>
    </submittedName>
</protein>